<dbReference type="CDD" id="cd09631">
    <property type="entry name" value="DOMON_DOH"/>
    <property type="match status" value="2"/>
</dbReference>
<feature type="domain" description="DM13" evidence="12">
    <location>
        <begin position="312"/>
        <end position="421"/>
    </location>
</feature>
<evidence type="ECO:0000256" key="2">
    <source>
        <dbReference type="ARBA" id="ARBA00022448"/>
    </source>
</evidence>
<evidence type="ECO:0000256" key="8">
    <source>
        <dbReference type="SAM" id="Phobius"/>
    </source>
</evidence>
<feature type="transmembrane region" description="Helical" evidence="8">
    <location>
        <begin position="1125"/>
        <end position="1145"/>
    </location>
</feature>
<evidence type="ECO:0000259" key="10">
    <source>
        <dbReference type="PROSITE" id="PS50836"/>
    </source>
</evidence>
<feature type="transmembrane region" description="Helical" evidence="8">
    <location>
        <begin position="1157"/>
        <end position="1178"/>
    </location>
</feature>
<dbReference type="PANTHER" id="PTHR24036:SF5">
    <property type="entry name" value="THROMBOMODULIN"/>
    <property type="match status" value="1"/>
</dbReference>
<evidence type="ECO:0000256" key="1">
    <source>
        <dbReference type="ARBA" id="ARBA00004370"/>
    </source>
</evidence>
<sequence length="1222" mass="127073">MGRRATWAVAAAAAAAVVAAAAAHVAAAAEVALGSLSTIQHAVSGDVVAINARTLEVRNFAYDGLGPAAFFWAGTGTPSSDGVKVREVPGCAGAALPAGDGTTTVRLELPADMDVTKIDYLSVWCETFRVDFGNVVFGNAGDAADPTPATGYECFEDAPAAVAPVVERPAVSLGSLSTIQHDVEGEVFAINARTLEVRNFRYDGLGPAAFFWAGTGTPSSDGVKVREVPGCAGAALPAGDGTTTVRLELPADMDVTKIDYLSVWCETFRVDFGNVVFGDRHAAIDAAVGEAPATGYECFDAPAAVAPVVERAPVSLGSLSTIQHDVEGEVFAINARTLEVRNFRYDGLGPAAFFWAGTGTPSSDGVKVREVPGCAGAALPAGDGTTTVRLELPADMDVTKIDYLSVWCETFRVDFGNVVFGDRHAAIDAAVGDAPPGGYTCFEDASGGGGGGSPAATPDPLPNCVTLNARLQVRWVVNGTNVRFALIGRMTPDEWAGFGVSGADDSTRMVGSDVTIASVDDAGVPTVHDFHLSAESACNANGAGVCPDTDSLGANGTDDVSAITGGRDNDVATVRFSRPVSPTDVAPPGLDRPLPVGAGVRVAVSWALGPLDEGTRLPRFHSSLADYPSGGRDTFLELGRTPADECDSALVPTAGGAPAAEVTAWSRPAITDTTDFNVVIGPSGGPHGYAAIHAGAAAWGIAYYINDLLVPVLVVERGKTYRFNTLTGDDPRVSASYHPVYISDSANGGFFLGSPAEQAAETVFAGITRLANGTFTPEVESPICTLSITADTDPEADFPDYFKTLSNSCEASTPEPGVLSWTVAEDTPDTVYYGCTDHRNLGFRIAVFDEGAADPAVYNNLIADSPIFRVETAEEAGPACELSFGGTTRTFGACTTLSDRIELFWTLDEEAETADMALRSLSPAGYVSVGWPETATKMVPGDAVVVHAAGGTPTVAGYRLSGRNSPGVQPDADRLGLTAAQAEMADDGTLSAVFTRAYSPASGTPSLRRGPVDFIWAVGPSPSSPTSLAQHSFRTSGTVDLSLANGSASELGTSIGTFFAIHAGLMGVPWLFLIPAAILFARYFKGTSGSAWFQFHRAVNTLSVMAVVAALVMGLIRGTRTETTHFILGCIVVPLAVLQVVAGVFRPAKDATLRSAWYVAHSWAGRTAVILAWVNIFFGMRTARADAGKGWLIGVGAYLCVLTIIIVSLEVRKRKAPPREAV</sequence>
<keyword evidence="4" id="KW-0677">Repeat</keyword>
<dbReference type="InterPro" id="IPR005018">
    <property type="entry name" value="DOMON_domain"/>
</dbReference>
<feature type="domain" description="DOMON" evidence="10">
    <location>
        <begin position="899"/>
        <end position="1019"/>
    </location>
</feature>
<feature type="signal peptide" evidence="9">
    <location>
        <begin position="1"/>
        <end position="28"/>
    </location>
</feature>
<dbReference type="PROSITE" id="PS50939">
    <property type="entry name" value="CYTOCHROME_B561"/>
    <property type="match status" value="1"/>
</dbReference>
<evidence type="ECO:0000256" key="7">
    <source>
        <dbReference type="ARBA" id="ARBA00023136"/>
    </source>
</evidence>
<dbReference type="SMART" id="SM00665">
    <property type="entry name" value="B561"/>
    <property type="match status" value="1"/>
</dbReference>
<evidence type="ECO:0000256" key="5">
    <source>
        <dbReference type="ARBA" id="ARBA00022982"/>
    </source>
</evidence>
<evidence type="ECO:0000256" key="3">
    <source>
        <dbReference type="ARBA" id="ARBA00022692"/>
    </source>
</evidence>
<feature type="domain" description="DM13" evidence="12">
    <location>
        <begin position="29"/>
        <end position="138"/>
    </location>
</feature>
<evidence type="ECO:0000256" key="9">
    <source>
        <dbReference type="SAM" id="SignalP"/>
    </source>
</evidence>
<evidence type="ECO:0000259" key="11">
    <source>
        <dbReference type="PROSITE" id="PS50939"/>
    </source>
</evidence>
<dbReference type="Pfam" id="PF03188">
    <property type="entry name" value="Cytochrom_B561"/>
    <property type="match status" value="1"/>
</dbReference>
<dbReference type="PROSITE" id="PS51549">
    <property type="entry name" value="DM13"/>
    <property type="match status" value="3"/>
</dbReference>
<dbReference type="OrthoDB" id="4985at2759"/>
<keyword evidence="7 8" id="KW-0472">Membrane</keyword>
<dbReference type="AlphaFoldDB" id="A0A1X6P1Z2"/>
<dbReference type="Pfam" id="PF10517">
    <property type="entry name" value="DM13"/>
    <property type="match status" value="3"/>
</dbReference>
<keyword evidence="3 8" id="KW-0812">Transmembrane</keyword>
<keyword evidence="14" id="KW-1185">Reference proteome</keyword>
<evidence type="ECO:0000313" key="13">
    <source>
        <dbReference type="EMBL" id="OSX74795.1"/>
    </source>
</evidence>
<dbReference type="Pfam" id="PF03351">
    <property type="entry name" value="DOMON"/>
    <property type="match status" value="1"/>
</dbReference>
<dbReference type="GO" id="GO:0016020">
    <property type="term" value="C:membrane"/>
    <property type="evidence" value="ECO:0007669"/>
    <property type="project" value="UniProtKB-SubCell"/>
</dbReference>
<keyword evidence="9" id="KW-0732">Signal</keyword>
<dbReference type="EMBL" id="KV918931">
    <property type="protein sequence ID" value="OSX74795.1"/>
    <property type="molecule type" value="Genomic_DNA"/>
</dbReference>
<keyword evidence="6 8" id="KW-1133">Transmembrane helix</keyword>
<feature type="chain" id="PRO_5013276284" description="DOMON domain-containing protein" evidence="9">
    <location>
        <begin position="29"/>
        <end position="1222"/>
    </location>
</feature>
<comment type="subcellular location">
    <subcellularLocation>
        <location evidence="1">Membrane</location>
    </subcellularLocation>
</comment>
<evidence type="ECO:0000313" key="14">
    <source>
        <dbReference type="Proteomes" id="UP000218209"/>
    </source>
</evidence>
<dbReference type="SMART" id="SM00664">
    <property type="entry name" value="DoH"/>
    <property type="match status" value="2"/>
</dbReference>
<dbReference type="CDD" id="cd08760">
    <property type="entry name" value="Cyt_b561_FRRS1_like"/>
    <property type="match status" value="1"/>
</dbReference>
<dbReference type="InterPro" id="IPR006593">
    <property type="entry name" value="Cyt_b561/ferric_Rdtase_TM"/>
</dbReference>
<dbReference type="Gene3D" id="1.20.120.1770">
    <property type="match status" value="1"/>
</dbReference>
<accession>A0A1X6P1Z2</accession>
<feature type="domain" description="DM13" evidence="12">
    <location>
        <begin position="170"/>
        <end position="278"/>
    </location>
</feature>
<gene>
    <name evidence="13" type="ORF">BU14_0268s0036</name>
</gene>
<dbReference type="PROSITE" id="PS50836">
    <property type="entry name" value="DOMON"/>
    <property type="match status" value="2"/>
</dbReference>
<dbReference type="Proteomes" id="UP000218209">
    <property type="component" value="Unassembled WGS sequence"/>
</dbReference>
<evidence type="ECO:0008006" key="15">
    <source>
        <dbReference type="Google" id="ProtNLM"/>
    </source>
</evidence>
<evidence type="ECO:0000256" key="4">
    <source>
        <dbReference type="ARBA" id="ARBA00022737"/>
    </source>
</evidence>
<dbReference type="InterPro" id="IPR019545">
    <property type="entry name" value="DM13_domain"/>
</dbReference>
<feature type="domain" description="DOMON" evidence="10">
    <location>
        <begin position="469"/>
        <end position="609"/>
    </location>
</feature>
<organism evidence="13 14">
    <name type="scientific">Porphyra umbilicalis</name>
    <name type="common">Purple laver</name>
    <name type="synonym">Red alga</name>
    <dbReference type="NCBI Taxonomy" id="2786"/>
    <lineage>
        <taxon>Eukaryota</taxon>
        <taxon>Rhodophyta</taxon>
        <taxon>Bangiophyceae</taxon>
        <taxon>Bangiales</taxon>
        <taxon>Bangiaceae</taxon>
        <taxon>Porphyra</taxon>
    </lineage>
</organism>
<evidence type="ECO:0000259" key="12">
    <source>
        <dbReference type="PROSITE" id="PS51549"/>
    </source>
</evidence>
<feature type="transmembrane region" description="Helical" evidence="8">
    <location>
        <begin position="1059"/>
        <end position="1081"/>
    </location>
</feature>
<dbReference type="InterPro" id="IPR045266">
    <property type="entry name" value="DOH_DOMON"/>
</dbReference>
<dbReference type="InterPro" id="IPR052126">
    <property type="entry name" value="Spindle_Org/Thrombomodulin"/>
</dbReference>
<dbReference type="PANTHER" id="PTHR24036">
    <property type="entry name" value="SKELETOR-RELATED"/>
    <property type="match status" value="1"/>
</dbReference>
<feature type="transmembrane region" description="Helical" evidence="8">
    <location>
        <begin position="1102"/>
        <end position="1119"/>
    </location>
</feature>
<proteinExistence type="predicted"/>
<reference evidence="13 14" key="1">
    <citation type="submission" date="2017-03" db="EMBL/GenBank/DDBJ databases">
        <title>WGS assembly of Porphyra umbilicalis.</title>
        <authorList>
            <person name="Brawley S.H."/>
            <person name="Blouin N.A."/>
            <person name="Ficko-Blean E."/>
            <person name="Wheeler G.L."/>
            <person name="Lohr M."/>
            <person name="Goodson H.V."/>
            <person name="Jenkins J.W."/>
            <person name="Blaby-Haas C.E."/>
            <person name="Helliwell K.E."/>
            <person name="Chan C."/>
            <person name="Marriage T."/>
            <person name="Bhattacharya D."/>
            <person name="Klein A.S."/>
            <person name="Badis Y."/>
            <person name="Brodie J."/>
            <person name="Cao Y."/>
            <person name="Collen J."/>
            <person name="Dittami S.M."/>
            <person name="Gachon C.M."/>
            <person name="Green B.R."/>
            <person name="Karpowicz S."/>
            <person name="Kim J.W."/>
            <person name="Kudahl U."/>
            <person name="Lin S."/>
            <person name="Michel G."/>
            <person name="Mittag M."/>
            <person name="Olson B.J."/>
            <person name="Pangilinan J."/>
            <person name="Peng Y."/>
            <person name="Qiu H."/>
            <person name="Shu S."/>
            <person name="Singer J.T."/>
            <person name="Smith A.G."/>
            <person name="Sprecher B.N."/>
            <person name="Wagner V."/>
            <person name="Wang W."/>
            <person name="Wang Z.-Y."/>
            <person name="Yan J."/>
            <person name="Yarish C."/>
            <person name="Zoeuner-Riek S."/>
            <person name="Zhuang Y."/>
            <person name="Zou Y."/>
            <person name="Lindquist E.A."/>
            <person name="Grimwood J."/>
            <person name="Barry K."/>
            <person name="Rokhsar D.S."/>
            <person name="Schmutz J."/>
            <person name="Stiller J.W."/>
            <person name="Grossman A.R."/>
            <person name="Prochnik S.E."/>
        </authorList>
    </citation>
    <scope>NUCLEOTIDE SEQUENCE [LARGE SCALE GENOMIC DNA]</scope>
    <source>
        <strain evidence="13">4086291</strain>
    </source>
</reference>
<feature type="domain" description="Cytochrome b561" evidence="11">
    <location>
        <begin position="1024"/>
        <end position="1218"/>
    </location>
</feature>
<name>A0A1X6P1Z2_PORUM</name>
<feature type="transmembrane region" description="Helical" evidence="8">
    <location>
        <begin position="1190"/>
        <end position="1209"/>
    </location>
</feature>
<keyword evidence="2" id="KW-0813">Transport</keyword>
<keyword evidence="5" id="KW-0249">Electron transport</keyword>
<dbReference type="SMART" id="SM00686">
    <property type="entry name" value="DM13"/>
    <property type="match status" value="3"/>
</dbReference>
<protein>
    <recommendedName>
        <fullName evidence="15">DOMON domain-containing protein</fullName>
    </recommendedName>
</protein>
<evidence type="ECO:0000256" key="6">
    <source>
        <dbReference type="ARBA" id="ARBA00022989"/>
    </source>
</evidence>